<sequence length="84" mass="9611">MGMTTVLYARDLRQQMVQRFLEDLGSVSEVENEVIQLAIEHMYSPDLKSGRGFHVVQELKMLAKEEDREALDSVISELVQLGMQ</sequence>
<dbReference type="OMA" id="HEMKGHI"/>
<organism evidence="1 2">
    <name type="scientific">Nicotiana attenuata</name>
    <name type="common">Coyote tobacco</name>
    <dbReference type="NCBI Taxonomy" id="49451"/>
    <lineage>
        <taxon>Eukaryota</taxon>
        <taxon>Viridiplantae</taxon>
        <taxon>Streptophyta</taxon>
        <taxon>Embryophyta</taxon>
        <taxon>Tracheophyta</taxon>
        <taxon>Spermatophyta</taxon>
        <taxon>Magnoliopsida</taxon>
        <taxon>eudicotyledons</taxon>
        <taxon>Gunneridae</taxon>
        <taxon>Pentapetalae</taxon>
        <taxon>asterids</taxon>
        <taxon>lamiids</taxon>
        <taxon>Solanales</taxon>
        <taxon>Solanaceae</taxon>
        <taxon>Nicotianoideae</taxon>
        <taxon>Nicotianeae</taxon>
        <taxon>Nicotiana</taxon>
    </lineage>
</organism>
<comment type="caution">
    <text evidence="1">The sequence shown here is derived from an EMBL/GenBank/DDBJ whole genome shotgun (WGS) entry which is preliminary data.</text>
</comment>
<dbReference type="Gramene" id="OIT20365">
    <property type="protein sequence ID" value="OIT20365"/>
    <property type="gene ID" value="A4A49_38306"/>
</dbReference>
<protein>
    <submittedName>
        <fullName evidence="1">Uncharacterized protein</fullName>
    </submittedName>
</protein>
<evidence type="ECO:0000313" key="2">
    <source>
        <dbReference type="Proteomes" id="UP000187609"/>
    </source>
</evidence>
<gene>
    <name evidence="1" type="ORF">A4A49_38306</name>
</gene>
<dbReference type="AlphaFoldDB" id="A0A1J6JRI2"/>
<reference evidence="1" key="1">
    <citation type="submission" date="2016-11" db="EMBL/GenBank/DDBJ databases">
        <title>The genome of Nicotiana attenuata.</title>
        <authorList>
            <person name="Xu S."/>
            <person name="Brockmoeller T."/>
            <person name="Gaquerel E."/>
            <person name="Navarro A."/>
            <person name="Kuhl H."/>
            <person name="Gase K."/>
            <person name="Ling Z."/>
            <person name="Zhou W."/>
            <person name="Kreitzer C."/>
            <person name="Stanke M."/>
            <person name="Tang H."/>
            <person name="Lyons E."/>
            <person name="Pandey P."/>
            <person name="Pandey S.P."/>
            <person name="Timmermann B."/>
            <person name="Baldwin I.T."/>
        </authorList>
    </citation>
    <scope>NUCLEOTIDE SEQUENCE [LARGE SCALE GENOMIC DNA]</scope>
    <source>
        <strain evidence="1">UT</strain>
    </source>
</reference>
<evidence type="ECO:0000313" key="1">
    <source>
        <dbReference type="EMBL" id="OIT20365.1"/>
    </source>
</evidence>
<name>A0A1J6JRI2_NICAT</name>
<keyword evidence="2" id="KW-1185">Reference proteome</keyword>
<dbReference type="EMBL" id="MJEQ01005400">
    <property type="protein sequence ID" value="OIT20365.1"/>
    <property type="molecule type" value="Genomic_DNA"/>
</dbReference>
<dbReference type="PANTHER" id="PTHR36068:SF1">
    <property type="entry name" value="OS01G0102500 PROTEIN"/>
    <property type="match status" value="1"/>
</dbReference>
<dbReference type="STRING" id="49451.A0A1J6JRI2"/>
<dbReference type="PANTHER" id="PTHR36068">
    <property type="entry name" value="OS01G0102500 PROTEIN"/>
    <property type="match status" value="1"/>
</dbReference>
<proteinExistence type="predicted"/>
<dbReference type="Proteomes" id="UP000187609">
    <property type="component" value="Unassembled WGS sequence"/>
</dbReference>
<accession>A0A1J6JRI2</accession>